<dbReference type="PATRIC" id="fig|512565.3.peg.1287"/>
<dbReference type="OrthoDB" id="4570343at2"/>
<evidence type="ECO:0000313" key="2">
    <source>
        <dbReference type="Proteomes" id="UP000007882"/>
    </source>
</evidence>
<dbReference type="KEGG" id="ams:AMIS_12830"/>
<proteinExistence type="predicted"/>
<evidence type="ECO:0008006" key="3">
    <source>
        <dbReference type="Google" id="ProtNLM"/>
    </source>
</evidence>
<gene>
    <name evidence="1" type="ordered locus">AMIS_12830</name>
</gene>
<keyword evidence="2" id="KW-1185">Reference proteome</keyword>
<dbReference type="STRING" id="512565.AMIS_12830"/>
<dbReference type="eggNOG" id="ENOG5032YIM">
    <property type="taxonomic scope" value="Bacteria"/>
</dbReference>
<dbReference type="EMBL" id="AP012319">
    <property type="protein sequence ID" value="BAL86503.1"/>
    <property type="molecule type" value="Genomic_DNA"/>
</dbReference>
<evidence type="ECO:0000313" key="1">
    <source>
        <dbReference type="EMBL" id="BAL86503.1"/>
    </source>
</evidence>
<reference evidence="1 2" key="1">
    <citation type="submission" date="2012-02" db="EMBL/GenBank/DDBJ databases">
        <title>Complete genome sequence of Actinoplanes missouriensis 431 (= NBRC 102363).</title>
        <authorList>
            <person name="Ohnishi Y."/>
            <person name="Ishikawa J."/>
            <person name="Sekine M."/>
            <person name="Hosoyama A."/>
            <person name="Harada T."/>
            <person name="Narita H."/>
            <person name="Hata T."/>
            <person name="Konno Y."/>
            <person name="Tutikane K."/>
            <person name="Fujita N."/>
            <person name="Horinouchi S."/>
            <person name="Hayakawa M."/>
        </authorList>
    </citation>
    <scope>NUCLEOTIDE SEQUENCE [LARGE SCALE GENOMIC DNA]</scope>
    <source>
        <strain evidence="2">ATCC 14538 / DSM 43046 / CBS 188.64 / JCM 3121 / NBRC 102363 / NCIMB 12654 / NRRL B-3342 / UNCC 431</strain>
    </source>
</reference>
<dbReference type="RefSeq" id="WP_014441400.1">
    <property type="nucleotide sequence ID" value="NC_017093.1"/>
</dbReference>
<organism evidence="1 2">
    <name type="scientific">Actinoplanes missouriensis (strain ATCC 14538 / DSM 43046 / CBS 188.64 / JCM 3121 / NBRC 102363 / NCIMB 12654 / NRRL B-3342 / UNCC 431)</name>
    <dbReference type="NCBI Taxonomy" id="512565"/>
    <lineage>
        <taxon>Bacteria</taxon>
        <taxon>Bacillati</taxon>
        <taxon>Actinomycetota</taxon>
        <taxon>Actinomycetes</taxon>
        <taxon>Micromonosporales</taxon>
        <taxon>Micromonosporaceae</taxon>
        <taxon>Actinoplanes</taxon>
    </lineage>
</organism>
<accession>I0H0G6</accession>
<dbReference type="Pfam" id="PF16259">
    <property type="entry name" value="DUF4913"/>
    <property type="match status" value="1"/>
</dbReference>
<dbReference type="Proteomes" id="UP000007882">
    <property type="component" value="Chromosome"/>
</dbReference>
<dbReference type="HOGENOM" id="CLU_142117_1_0_11"/>
<dbReference type="AlphaFoldDB" id="I0H0G6"/>
<sequence length="159" mass="17772">MSQSLMRFDEVLARLSGEHDGPGEEPDPMVADGAEPVYRNVDEWVRDVFVLLLGDLKIRTEVGRGDGLNWCPRWWGHPLALDRMESLWRAWEVLRLDPGTGMSVWYRDHFAPALADLTGDDGPFRRCDKNRHSDAIPAAPAVPAPDAVLSRFADKAPPA</sequence>
<name>I0H0G6_ACTM4</name>
<protein>
    <recommendedName>
        <fullName evidence="3">DUF4913 domain-containing protein</fullName>
    </recommendedName>
</protein>
<dbReference type="InterPro" id="IPR032584">
    <property type="entry name" value="DUF4913"/>
</dbReference>